<accession>A0A2Z3L9B9</accession>
<evidence type="ECO:0000313" key="2">
    <source>
        <dbReference type="EMBL" id="AWN82143.1"/>
    </source>
</evidence>
<dbReference type="EMBL" id="CP029619">
    <property type="protein sequence ID" value="AWN82143.1"/>
    <property type="molecule type" value="Genomic_DNA"/>
</dbReference>
<gene>
    <name evidence="2" type="ORF">DK880_00842</name>
</gene>
<sequence>MLSMEHVLAMLLTTAVVVGFGTYKYLRDLSASKFKVMNLARNYAHAIGIEAIYNKANCHRIDSYYGNQLFQEMIAKLEASHDYLVKHGQQELIQDIAMLRQSMHGFHELFLQKSKIENSIELDSNCITTVSFKSTILKVLDHIQAIGEPVQLLLRNQVKTTQLSADPALFECLIMLNLWEISKSAQAIDHMVSLSIRDTTLQYGYAMDKLSNQVPLVLPALCFCFSTDTIVHTALPVYIVSGMVNAPLPTAAKTFYQIESRQITEAHGGYVEIIENESSLTCLYVLPIQGDKVMRFKNYKPADLVVKIS</sequence>
<protein>
    <submittedName>
        <fullName evidence="2">Uncharacterized protein</fullName>
    </submittedName>
</protein>
<name>A0A2Z3L9B9_9BACT</name>
<dbReference type="Proteomes" id="UP000245872">
    <property type="component" value="Chromosome"/>
</dbReference>
<dbReference type="AlphaFoldDB" id="A0A2Z3L9B9"/>
<keyword evidence="1" id="KW-0812">Transmembrane</keyword>
<evidence type="ECO:0000256" key="1">
    <source>
        <dbReference type="SAM" id="Phobius"/>
    </source>
</evidence>
<keyword evidence="3" id="KW-1185">Reference proteome</keyword>
<organism evidence="2 3">
    <name type="scientific">Candidatus Cardinium hertigii</name>
    <dbReference type="NCBI Taxonomy" id="247481"/>
    <lineage>
        <taxon>Bacteria</taxon>
        <taxon>Pseudomonadati</taxon>
        <taxon>Bacteroidota</taxon>
        <taxon>Cytophagia</taxon>
        <taxon>Cytophagales</taxon>
        <taxon>Amoebophilaceae</taxon>
        <taxon>Candidatus Cardinium</taxon>
    </lineage>
</organism>
<evidence type="ECO:0000313" key="3">
    <source>
        <dbReference type="Proteomes" id="UP000245872"/>
    </source>
</evidence>
<feature type="transmembrane region" description="Helical" evidence="1">
    <location>
        <begin position="6"/>
        <end position="26"/>
    </location>
</feature>
<proteinExistence type="predicted"/>
<keyword evidence="1" id="KW-1133">Transmembrane helix</keyword>
<keyword evidence="1" id="KW-0472">Membrane</keyword>
<dbReference type="OrthoDB" id="987437at2"/>
<dbReference type="KEGG" id="cher:DK880_00842"/>
<reference evidence="2 3" key="1">
    <citation type="submission" date="2018-05" db="EMBL/GenBank/DDBJ databases">
        <title>Candidatus Cardinium hertigii Genome Assembly.</title>
        <authorList>
            <person name="Showmaker K.C."/>
            <person name="Walden K.O."/>
            <person name="Fields C.J."/>
            <person name="Lambert K.N."/>
            <person name="Hudson M.E."/>
        </authorList>
    </citation>
    <scope>NUCLEOTIDE SEQUENCE [LARGE SCALE GENOMIC DNA]</scope>
    <source>
        <strain evidence="3">cHgTN10</strain>
    </source>
</reference>